<dbReference type="OrthoDB" id="187738at2759"/>
<comment type="caution">
    <text evidence="7">The sequence shown here is derived from an EMBL/GenBank/DDBJ whole genome shotgun (WGS) entry which is preliminary data.</text>
</comment>
<evidence type="ECO:0000313" key="8">
    <source>
        <dbReference type="Proteomes" id="UP000024635"/>
    </source>
</evidence>
<keyword evidence="3" id="KW-0547">Nucleotide-binding</keyword>
<dbReference type="AlphaFoldDB" id="A0A016W3I3"/>
<dbReference type="InterPro" id="IPR000705">
    <property type="entry name" value="Galactokinase"/>
</dbReference>
<dbReference type="SUPFAM" id="SSF54211">
    <property type="entry name" value="Ribosomal protein S5 domain 2-like"/>
    <property type="match status" value="1"/>
</dbReference>
<evidence type="ECO:0000256" key="5">
    <source>
        <dbReference type="ARBA" id="ARBA00022840"/>
    </source>
</evidence>
<dbReference type="InterPro" id="IPR006204">
    <property type="entry name" value="GHMP_kinase_N_dom"/>
</dbReference>
<dbReference type="Pfam" id="PF00288">
    <property type="entry name" value="GHMP_kinases_N"/>
    <property type="match status" value="1"/>
</dbReference>
<dbReference type="Gene3D" id="3.30.230.10">
    <property type="match status" value="1"/>
</dbReference>
<dbReference type="PROSITE" id="PS00627">
    <property type="entry name" value="GHMP_KINASES_ATP"/>
    <property type="match status" value="1"/>
</dbReference>
<gene>
    <name evidence="7" type="primary">Acey_s0001.g306</name>
    <name evidence="7" type="ORF">Y032_0001g306</name>
</gene>
<keyword evidence="4" id="KW-0418">Kinase</keyword>
<dbReference type="EMBL" id="JARK01001337">
    <property type="protein sequence ID" value="EYC34210.1"/>
    <property type="molecule type" value="Genomic_DNA"/>
</dbReference>
<dbReference type="InterPro" id="IPR020568">
    <property type="entry name" value="Ribosomal_Su5_D2-typ_SF"/>
</dbReference>
<name>A0A016W3I3_9BILA</name>
<dbReference type="STRING" id="53326.A0A016W3I3"/>
<dbReference type="GO" id="GO:0005829">
    <property type="term" value="C:cytosol"/>
    <property type="evidence" value="ECO:0007669"/>
    <property type="project" value="TreeGrafter"/>
</dbReference>
<evidence type="ECO:0000256" key="3">
    <source>
        <dbReference type="ARBA" id="ARBA00022741"/>
    </source>
</evidence>
<dbReference type="PANTHER" id="PTHR10457:SF7">
    <property type="entry name" value="GALACTOKINASE-RELATED"/>
    <property type="match status" value="1"/>
</dbReference>
<dbReference type="GO" id="GO:0004335">
    <property type="term" value="F:galactokinase activity"/>
    <property type="evidence" value="ECO:0007669"/>
    <property type="project" value="InterPro"/>
</dbReference>
<keyword evidence="8" id="KW-1185">Reference proteome</keyword>
<comment type="similarity">
    <text evidence="1">Belongs to the GHMP kinase family. GalK subfamily.</text>
</comment>
<evidence type="ECO:0000259" key="6">
    <source>
        <dbReference type="Pfam" id="PF00288"/>
    </source>
</evidence>
<accession>A0A016W3I3</accession>
<reference evidence="8" key="1">
    <citation type="journal article" date="2015" name="Nat. Genet.">
        <title>The genome and transcriptome of the zoonotic hookworm Ancylostoma ceylanicum identify infection-specific gene families.</title>
        <authorList>
            <person name="Schwarz E.M."/>
            <person name="Hu Y."/>
            <person name="Antoshechkin I."/>
            <person name="Miller M.M."/>
            <person name="Sternberg P.W."/>
            <person name="Aroian R.V."/>
        </authorList>
    </citation>
    <scope>NUCLEOTIDE SEQUENCE</scope>
    <source>
        <strain evidence="8">HY135</strain>
    </source>
</reference>
<protein>
    <recommendedName>
        <fullName evidence="6">GHMP kinase N-terminal domain-containing protein</fullName>
    </recommendedName>
</protein>
<evidence type="ECO:0000256" key="1">
    <source>
        <dbReference type="ARBA" id="ARBA00006566"/>
    </source>
</evidence>
<keyword evidence="5" id="KW-0067">ATP-binding</keyword>
<feature type="domain" description="GHMP kinase N-terminal" evidence="6">
    <location>
        <begin position="24"/>
        <end position="71"/>
    </location>
</feature>
<keyword evidence="2" id="KW-0808">Transferase</keyword>
<dbReference type="GO" id="GO:0005524">
    <property type="term" value="F:ATP binding"/>
    <property type="evidence" value="ECO:0007669"/>
    <property type="project" value="UniProtKB-KW"/>
</dbReference>
<dbReference type="InterPro" id="IPR006203">
    <property type="entry name" value="GHMP_knse_ATP-bd_CS"/>
</dbReference>
<proteinExistence type="inferred from homology"/>
<dbReference type="GO" id="GO:0006012">
    <property type="term" value="P:galactose metabolic process"/>
    <property type="evidence" value="ECO:0007669"/>
    <property type="project" value="InterPro"/>
</dbReference>
<dbReference type="InterPro" id="IPR014721">
    <property type="entry name" value="Ribsml_uS5_D2-typ_fold_subgr"/>
</dbReference>
<dbReference type="PRINTS" id="PR00473">
    <property type="entry name" value="GALCTOKINASE"/>
</dbReference>
<evidence type="ECO:0000256" key="2">
    <source>
        <dbReference type="ARBA" id="ARBA00022679"/>
    </source>
</evidence>
<dbReference type="PANTHER" id="PTHR10457">
    <property type="entry name" value="MEVALONATE KINASE/GALACTOKINASE"/>
    <property type="match status" value="1"/>
</dbReference>
<organism evidence="7 8">
    <name type="scientific">Ancylostoma ceylanicum</name>
    <dbReference type="NCBI Taxonomy" id="53326"/>
    <lineage>
        <taxon>Eukaryota</taxon>
        <taxon>Metazoa</taxon>
        <taxon>Ecdysozoa</taxon>
        <taxon>Nematoda</taxon>
        <taxon>Chromadorea</taxon>
        <taxon>Rhabditida</taxon>
        <taxon>Rhabditina</taxon>
        <taxon>Rhabditomorpha</taxon>
        <taxon>Strongyloidea</taxon>
        <taxon>Ancylostomatidae</taxon>
        <taxon>Ancylostomatinae</taxon>
        <taxon>Ancylostoma</taxon>
    </lineage>
</organism>
<evidence type="ECO:0000256" key="4">
    <source>
        <dbReference type="ARBA" id="ARBA00022777"/>
    </source>
</evidence>
<evidence type="ECO:0000313" key="7">
    <source>
        <dbReference type="EMBL" id="EYC34210.1"/>
    </source>
</evidence>
<sequence length="106" mass="11739">MLREHSVPLPSTWSGASPPKWYDYVLCGWKGIMERLNSDQIGFDLLVEGTIPPSSGLSSSSSLVCAAALTTWMIHTNKVFEGITRRVLVLFIQVERPSQCSALEKN</sequence>
<dbReference type="Proteomes" id="UP000024635">
    <property type="component" value="Unassembled WGS sequence"/>
</dbReference>